<evidence type="ECO:0000256" key="1">
    <source>
        <dbReference type="ARBA" id="ARBA00023125"/>
    </source>
</evidence>
<dbReference type="SUPFAM" id="SSF48498">
    <property type="entry name" value="Tetracyclin repressor-like, C-terminal domain"/>
    <property type="match status" value="1"/>
</dbReference>
<protein>
    <submittedName>
        <fullName evidence="4">TetR family transcriptional regulator</fullName>
    </submittedName>
</protein>
<dbReference type="InterPro" id="IPR050109">
    <property type="entry name" value="HTH-type_TetR-like_transc_reg"/>
</dbReference>
<evidence type="ECO:0000259" key="3">
    <source>
        <dbReference type="PROSITE" id="PS50977"/>
    </source>
</evidence>
<dbReference type="GO" id="GO:0000976">
    <property type="term" value="F:transcription cis-regulatory region binding"/>
    <property type="evidence" value="ECO:0007669"/>
    <property type="project" value="TreeGrafter"/>
</dbReference>
<dbReference type="SUPFAM" id="SSF46689">
    <property type="entry name" value="Homeodomain-like"/>
    <property type="match status" value="1"/>
</dbReference>
<comment type="caution">
    <text evidence="4">The sequence shown here is derived from an EMBL/GenBank/DDBJ whole genome shotgun (WGS) entry which is preliminary data.</text>
</comment>
<dbReference type="Gene3D" id="1.10.357.10">
    <property type="entry name" value="Tetracycline Repressor, domain 2"/>
    <property type="match status" value="1"/>
</dbReference>
<accession>A0A316IDA0</accession>
<evidence type="ECO:0000313" key="5">
    <source>
        <dbReference type="Proteomes" id="UP000246005"/>
    </source>
</evidence>
<gene>
    <name evidence="4" type="ORF">C8D88_103478</name>
</gene>
<proteinExistence type="predicted"/>
<sequence>MSLTARERILTAADELFYGDGIATTGVDAVVDRAGVALGSVYNNFGGKDGLVEAYLRRRDHLWRALWERVAADAATPRERVLSVFDALLEWCRDQAADQGCAQVAGLLQLPAGHPAVAVARTHKEHLMRRLTELAAGLTGVREVAEDVAILYEGVLVRMLLGSPPEEAIPRARKMAETVIAAGSGTSAP</sequence>
<organism evidence="4 5">
    <name type="scientific">Lentzea atacamensis</name>
    <dbReference type="NCBI Taxonomy" id="531938"/>
    <lineage>
        <taxon>Bacteria</taxon>
        <taxon>Bacillati</taxon>
        <taxon>Actinomycetota</taxon>
        <taxon>Actinomycetes</taxon>
        <taxon>Pseudonocardiales</taxon>
        <taxon>Pseudonocardiaceae</taxon>
        <taxon>Lentzea</taxon>
    </lineage>
</organism>
<dbReference type="PANTHER" id="PTHR30055">
    <property type="entry name" value="HTH-TYPE TRANSCRIPTIONAL REGULATOR RUTR"/>
    <property type="match status" value="1"/>
</dbReference>
<keyword evidence="1 2" id="KW-0238">DNA-binding</keyword>
<dbReference type="Pfam" id="PF00440">
    <property type="entry name" value="TetR_N"/>
    <property type="match status" value="1"/>
</dbReference>
<dbReference type="RefSeq" id="WP_109636283.1">
    <property type="nucleotide sequence ID" value="NZ_QGHB01000003.1"/>
</dbReference>
<dbReference type="InterPro" id="IPR009057">
    <property type="entry name" value="Homeodomain-like_sf"/>
</dbReference>
<dbReference type="PROSITE" id="PS50977">
    <property type="entry name" value="HTH_TETR_2"/>
    <property type="match status" value="1"/>
</dbReference>
<dbReference type="PANTHER" id="PTHR30055:SF200">
    <property type="entry name" value="HTH-TYPE TRANSCRIPTIONAL REPRESSOR BDCR"/>
    <property type="match status" value="1"/>
</dbReference>
<dbReference type="InterPro" id="IPR001647">
    <property type="entry name" value="HTH_TetR"/>
</dbReference>
<evidence type="ECO:0000256" key="2">
    <source>
        <dbReference type="PROSITE-ProRule" id="PRU00335"/>
    </source>
</evidence>
<feature type="domain" description="HTH tetR-type" evidence="3">
    <location>
        <begin position="3"/>
        <end position="63"/>
    </location>
</feature>
<dbReference type="AlphaFoldDB" id="A0A316IDA0"/>
<reference evidence="4 5" key="1">
    <citation type="submission" date="2018-05" db="EMBL/GenBank/DDBJ databases">
        <title>Genomic Encyclopedia of Type Strains, Phase IV (KMG-IV): sequencing the most valuable type-strain genomes for metagenomic binning, comparative biology and taxonomic classification.</title>
        <authorList>
            <person name="Goeker M."/>
        </authorList>
    </citation>
    <scope>NUCLEOTIDE SEQUENCE [LARGE SCALE GENOMIC DNA]</scope>
    <source>
        <strain evidence="4 5">DSM 45480</strain>
    </source>
</reference>
<name>A0A316IDA0_9PSEU</name>
<dbReference type="InterPro" id="IPR036271">
    <property type="entry name" value="Tet_transcr_reg_TetR-rel_C_sf"/>
</dbReference>
<feature type="DNA-binding region" description="H-T-H motif" evidence="2">
    <location>
        <begin position="26"/>
        <end position="45"/>
    </location>
</feature>
<dbReference type="EMBL" id="QGHB01000003">
    <property type="protein sequence ID" value="PWK88282.1"/>
    <property type="molecule type" value="Genomic_DNA"/>
</dbReference>
<dbReference type="PRINTS" id="PR00455">
    <property type="entry name" value="HTHTETR"/>
</dbReference>
<evidence type="ECO:0000313" key="4">
    <source>
        <dbReference type="EMBL" id="PWK88282.1"/>
    </source>
</evidence>
<dbReference type="Proteomes" id="UP000246005">
    <property type="component" value="Unassembled WGS sequence"/>
</dbReference>
<dbReference type="GO" id="GO:0003700">
    <property type="term" value="F:DNA-binding transcription factor activity"/>
    <property type="evidence" value="ECO:0007669"/>
    <property type="project" value="TreeGrafter"/>
</dbReference>